<dbReference type="Gene3D" id="3.30.450.40">
    <property type="match status" value="1"/>
</dbReference>
<sequence length="175" mass="19195">MDEAIPPLLDKARLLSTTPRMQRQQALDLAAETVTNNLYSAFRSVTGIRAVVYKVSDDGTQMVPIARAGRSQLPQPFVKGTRRGDYAFESLKMAEYFAFIDDIEEAPHTWGGSGKGYSTYISAPIRGKDVGYGMLTLDAPKVGDLDSRDGSTVSLLAATLSLFFHEAQRTSRNIK</sequence>
<organism evidence="1 2">
    <name type="scientific">Enteractinococcus helveticum</name>
    <dbReference type="NCBI Taxonomy" id="1837282"/>
    <lineage>
        <taxon>Bacteria</taxon>
        <taxon>Bacillati</taxon>
        <taxon>Actinomycetota</taxon>
        <taxon>Actinomycetes</taxon>
        <taxon>Micrococcales</taxon>
        <taxon>Micrococcaceae</taxon>
    </lineage>
</organism>
<proteinExistence type="predicted"/>
<evidence type="ECO:0000313" key="1">
    <source>
        <dbReference type="EMBL" id="OAV51160.1"/>
    </source>
</evidence>
<evidence type="ECO:0000313" key="2">
    <source>
        <dbReference type="Proteomes" id="UP000078292"/>
    </source>
</evidence>
<dbReference type="AlphaFoldDB" id="A0A1B7LUN4"/>
<dbReference type="Proteomes" id="UP000078292">
    <property type="component" value="Unassembled WGS sequence"/>
</dbReference>
<dbReference type="InterPro" id="IPR029016">
    <property type="entry name" value="GAF-like_dom_sf"/>
</dbReference>
<name>A0A1B7LUN4_9MICC</name>
<dbReference type="EMBL" id="LXEY01000117">
    <property type="protein sequence ID" value="OAV51160.1"/>
    <property type="molecule type" value="Genomic_DNA"/>
</dbReference>
<gene>
    <name evidence="1" type="ORF">A6F49_02485</name>
</gene>
<dbReference type="SUPFAM" id="SSF55781">
    <property type="entry name" value="GAF domain-like"/>
    <property type="match status" value="1"/>
</dbReference>
<keyword evidence="2" id="KW-1185">Reference proteome</keyword>
<protein>
    <recommendedName>
        <fullName evidence="3">GAF domain-containing protein</fullName>
    </recommendedName>
</protein>
<reference evidence="1 2" key="1">
    <citation type="submission" date="2016-04" db="EMBL/GenBank/DDBJ databases">
        <title>First whole genome shotgun sequence of the bacterium Enteractinococcus sp. strain UASWS1574.</title>
        <authorList>
            <person name="Crovadore J."/>
            <person name="Chablais R."/>
            <person name="Lefort F."/>
        </authorList>
    </citation>
    <scope>NUCLEOTIDE SEQUENCE [LARGE SCALE GENOMIC DNA]</scope>
    <source>
        <strain evidence="1 2">UASWS1574</strain>
    </source>
</reference>
<comment type="caution">
    <text evidence="1">The sequence shown here is derived from an EMBL/GenBank/DDBJ whole genome shotgun (WGS) entry which is preliminary data.</text>
</comment>
<accession>A0A1B7LUN4</accession>
<evidence type="ECO:0008006" key="3">
    <source>
        <dbReference type="Google" id="ProtNLM"/>
    </source>
</evidence>